<evidence type="ECO:0000256" key="1">
    <source>
        <dbReference type="ARBA" id="ARBA00006068"/>
    </source>
</evidence>
<organism evidence="5">
    <name type="scientific">Streptococcus pneumoniae</name>
    <dbReference type="NCBI Taxonomy" id="1313"/>
    <lineage>
        <taxon>Bacteria</taxon>
        <taxon>Bacillati</taxon>
        <taxon>Bacillota</taxon>
        <taxon>Bacilli</taxon>
        <taxon>Lactobacillales</taxon>
        <taxon>Streptococcaceae</taxon>
        <taxon>Streptococcus</taxon>
    </lineage>
</organism>
<dbReference type="InterPro" id="IPR004190">
    <property type="entry name" value="DNA_pol_proc_fac"/>
</dbReference>
<dbReference type="AlphaFoldDB" id="A0A1A9BJS9"/>
<dbReference type="Pfam" id="PF03816">
    <property type="entry name" value="LytR_cpsA_psr"/>
    <property type="match status" value="1"/>
</dbReference>
<feature type="transmembrane region" description="Helical" evidence="2">
    <location>
        <begin position="77"/>
        <end position="96"/>
    </location>
</feature>
<dbReference type="Pfam" id="PF02916">
    <property type="entry name" value="DNA_PPF"/>
    <property type="match status" value="1"/>
</dbReference>
<keyword evidence="2" id="KW-0472">Membrane</keyword>
<dbReference type="Gene3D" id="3.40.190.10">
    <property type="entry name" value="Periplasmic binding protein-like II"/>
    <property type="match status" value="1"/>
</dbReference>
<evidence type="ECO:0000259" key="3">
    <source>
        <dbReference type="Pfam" id="PF02916"/>
    </source>
</evidence>
<dbReference type="PANTHER" id="PTHR33392">
    <property type="entry name" value="POLYISOPRENYL-TEICHOIC ACID--PEPTIDOGLYCAN TEICHOIC ACID TRANSFERASE TAGU"/>
    <property type="match status" value="1"/>
</dbReference>
<keyword evidence="2" id="KW-0812">Transmembrane</keyword>
<dbReference type="InterPro" id="IPR050922">
    <property type="entry name" value="LytR/CpsA/Psr_CW_biosynth"/>
</dbReference>
<evidence type="ECO:0000313" key="5">
    <source>
        <dbReference type="EMBL" id="SBT85355.1"/>
    </source>
</evidence>
<keyword evidence="2" id="KW-1133">Transmembrane helix</keyword>
<feature type="transmembrane region" description="Helical" evidence="2">
    <location>
        <begin position="46"/>
        <end position="70"/>
    </location>
</feature>
<dbReference type="PANTHER" id="PTHR33392:SF6">
    <property type="entry name" value="POLYISOPRENYL-TEICHOIC ACID--PEPTIDOGLYCAN TEICHOIC ACID TRANSFERASE TAGU"/>
    <property type="match status" value="1"/>
</dbReference>
<proteinExistence type="inferred from homology"/>
<evidence type="ECO:0000256" key="2">
    <source>
        <dbReference type="SAM" id="Phobius"/>
    </source>
</evidence>
<name>A0A1A9BJS9_STREE</name>
<dbReference type="InterPro" id="IPR004474">
    <property type="entry name" value="LytR_CpsA_psr"/>
</dbReference>
<protein>
    <submittedName>
        <fullName evidence="5">Integral membrane regulatory protein Wzg</fullName>
    </submittedName>
</protein>
<comment type="similarity">
    <text evidence="1">Belongs to the LytR/CpsA/Psr (LCP) family.</text>
</comment>
<feature type="domain" description="Cell envelope-related transcriptional attenuator" evidence="4">
    <location>
        <begin position="247"/>
        <end position="393"/>
    </location>
</feature>
<dbReference type="NCBIfam" id="TIGR00350">
    <property type="entry name" value="lytR_cpsA_psr"/>
    <property type="match status" value="1"/>
</dbReference>
<reference evidence="5" key="2">
    <citation type="submission" date="2016-06" db="EMBL/GenBank/DDBJ databases">
        <authorList>
            <person name="Kjaerup R.B."/>
            <person name="Dalgaard T.S."/>
            <person name="Juul-Madsen H.R."/>
        </authorList>
    </citation>
    <scope>NUCLEOTIDE SEQUENCE</scope>
    <source>
        <strain evidence="5">23B1</strain>
    </source>
</reference>
<reference evidence="5" key="1">
    <citation type="submission" date="2016-06" db="EMBL/GenBank/DDBJ databases">
        <title>Whole Genome Sequencing of Streptococcus pneumoniae: Development, Evaluation and Verification of Targets for Serogroup and Serotype Prediction using an Automated Pipeline.</title>
        <authorList>
            <person name="Kapatai G."/>
            <person name="Sheppard C.L."/>
            <person name="Al-Shahib A."/>
            <person name="Litt D.J."/>
            <person name="Underwood A.P."/>
            <person name="Harrison T.G."/>
            <person name="Fry N.K."/>
        </authorList>
    </citation>
    <scope>NUCLEOTIDE SEQUENCE</scope>
    <source>
        <strain evidence="5">23B1</strain>
    </source>
</reference>
<accession>A0A1A9BJS9</accession>
<evidence type="ECO:0000259" key="4">
    <source>
        <dbReference type="Pfam" id="PF03816"/>
    </source>
</evidence>
<feature type="domain" description="DNA polymerase processivity factor" evidence="3">
    <location>
        <begin position="72"/>
        <end position="187"/>
    </location>
</feature>
<feature type="transmembrane region" description="Helical" evidence="2">
    <location>
        <begin position="20"/>
        <end position="40"/>
    </location>
</feature>
<dbReference type="EMBL" id="LT594598">
    <property type="protein sequence ID" value="SBT85355.1"/>
    <property type="molecule type" value="Genomic_DNA"/>
</dbReference>
<dbReference type="GO" id="GO:0006260">
    <property type="term" value="P:DNA replication"/>
    <property type="evidence" value="ECO:0007669"/>
    <property type="project" value="InterPro"/>
</dbReference>
<dbReference type="Gene3D" id="3.40.630.190">
    <property type="entry name" value="LCP protein"/>
    <property type="match status" value="1"/>
</dbReference>
<sequence>MLIMSRRFKKSGSQKVKRSVNIVLLTIYLLLVCFLLFLIFKYNILAFRYFNLVVTALVLLVALVGLLLIIHKKAAKFTIFLLVLSILVSSVSLFAVQQFVGLTNRLNATSNYSEYSISVAVLADSEIENVTQLTSVTAPTGTDNENIQKLLADIKSSQNIDLTVNQSSSYLATYKSLIAGETKAIVLNSVFENIIESEYPDYASKIKKIYTKGFTKKVEAPKTSKNQSFNIYVSGIDTYGPISSVSRSDVNILMTVNRDTKKILLTTTPRDAYVPIADGGNNQKDKLTHAGIYGVDSSIHTLENLYGVDIHYYVRLNFTSFLKLIDLLGGVDVYNDQDFTSLHGKFHFPVGNVHLDSEQALGFVRERYSLADGDHDRGRNQQKVIAAILQKLTSSEALKNYSMIIDSLQDSIQTNMPLETMINLVNAQLESGGTYKVNSQDLKGRGRTDLPSYAMPDSNLYMMEINDSSLASVKTAIQDVLEGR</sequence>
<gene>
    <name evidence="5" type="primary">wzg</name>
</gene>